<dbReference type="Pfam" id="PF11995">
    <property type="entry name" value="DUF3490"/>
    <property type="match status" value="1"/>
</dbReference>
<dbReference type="Proteomes" id="UP000015453">
    <property type="component" value="Unassembled WGS sequence"/>
</dbReference>
<evidence type="ECO:0000313" key="3">
    <source>
        <dbReference type="EMBL" id="EPS72257.1"/>
    </source>
</evidence>
<dbReference type="GO" id="GO:0003777">
    <property type="term" value="F:microtubule motor activity"/>
    <property type="evidence" value="ECO:0007669"/>
    <property type="project" value="InterPro"/>
</dbReference>
<accession>S8EHS4</accession>
<dbReference type="GO" id="GO:0005874">
    <property type="term" value="C:microtubule"/>
    <property type="evidence" value="ECO:0007669"/>
    <property type="project" value="UniProtKB-KW"/>
</dbReference>
<keyword evidence="1" id="KW-0493">Microtubule</keyword>
<proteinExistence type="predicted"/>
<comment type="caution">
    <text evidence="3">The sequence shown here is derived from an EMBL/GenBank/DDBJ whole genome shotgun (WGS) entry which is preliminary data.</text>
</comment>
<dbReference type="InterPro" id="IPR027640">
    <property type="entry name" value="Kinesin-like_fam"/>
</dbReference>
<evidence type="ECO:0000256" key="1">
    <source>
        <dbReference type="ARBA" id="ARBA00022701"/>
    </source>
</evidence>
<evidence type="ECO:0000313" key="4">
    <source>
        <dbReference type="Proteomes" id="UP000015453"/>
    </source>
</evidence>
<feature type="domain" description="NPK1-activating kinesin-like protein C-terminal" evidence="2">
    <location>
        <begin position="43"/>
        <end position="182"/>
    </location>
</feature>
<dbReference type="GO" id="GO:0007018">
    <property type="term" value="P:microtubule-based movement"/>
    <property type="evidence" value="ECO:0007669"/>
    <property type="project" value="InterPro"/>
</dbReference>
<keyword evidence="4" id="KW-1185">Reference proteome</keyword>
<organism evidence="3 4">
    <name type="scientific">Genlisea aurea</name>
    <dbReference type="NCBI Taxonomy" id="192259"/>
    <lineage>
        <taxon>Eukaryota</taxon>
        <taxon>Viridiplantae</taxon>
        <taxon>Streptophyta</taxon>
        <taxon>Embryophyta</taxon>
        <taxon>Tracheophyta</taxon>
        <taxon>Spermatophyta</taxon>
        <taxon>Magnoliopsida</taxon>
        <taxon>eudicotyledons</taxon>
        <taxon>Gunneridae</taxon>
        <taxon>Pentapetalae</taxon>
        <taxon>asterids</taxon>
        <taxon>lamiids</taxon>
        <taxon>Lamiales</taxon>
        <taxon>Lentibulariaceae</taxon>
        <taxon>Genlisea</taxon>
    </lineage>
</organism>
<evidence type="ECO:0000259" key="2">
    <source>
        <dbReference type="Pfam" id="PF11995"/>
    </source>
</evidence>
<dbReference type="AlphaFoldDB" id="S8EHS4"/>
<dbReference type="InterPro" id="IPR021881">
    <property type="entry name" value="NACK_C"/>
</dbReference>
<sequence length="183" mass="21167">TSLENSRGYVEEEATEYSKNNLKDGILGPIKDELRNLTSWPVEFRRLQREIIQLWDICNVSLARRTYFFMIFQGDPADAIDMALEMKRMKYLKDKFSAGDKVVVNGKRITHSSSVKALGQERRMLCNHMAKKLSEKEREALFVEWGIDISSKMRRLRLAHLVWSKTDDMQHVAASACLVAKLL</sequence>
<feature type="non-terminal residue" evidence="3">
    <location>
        <position position="183"/>
    </location>
</feature>
<reference evidence="3 4" key="1">
    <citation type="journal article" date="2013" name="BMC Genomics">
        <title>The miniature genome of a carnivorous plant Genlisea aurea contains a low number of genes and short non-coding sequences.</title>
        <authorList>
            <person name="Leushkin E.V."/>
            <person name="Sutormin R.A."/>
            <person name="Nabieva E.R."/>
            <person name="Penin A.A."/>
            <person name="Kondrashov A.S."/>
            <person name="Logacheva M.D."/>
        </authorList>
    </citation>
    <scope>NUCLEOTIDE SEQUENCE [LARGE SCALE GENOMIC DNA]</scope>
</reference>
<dbReference type="EMBL" id="AUSU01000914">
    <property type="protein sequence ID" value="EPS72257.1"/>
    <property type="molecule type" value="Genomic_DNA"/>
</dbReference>
<dbReference type="OrthoDB" id="1722925at2759"/>
<gene>
    <name evidence="3" type="ORF">M569_02502</name>
</gene>
<feature type="non-terminal residue" evidence="3">
    <location>
        <position position="1"/>
    </location>
</feature>
<protein>
    <recommendedName>
        <fullName evidence="2">NPK1-activating kinesin-like protein C-terminal domain-containing protein</fullName>
    </recommendedName>
</protein>
<dbReference type="PANTHER" id="PTHR47968:SF55">
    <property type="entry name" value="KINESIN-LIKE PROTEIN KIN-7H"/>
    <property type="match status" value="1"/>
</dbReference>
<dbReference type="PANTHER" id="PTHR47968">
    <property type="entry name" value="CENTROMERE PROTEIN E"/>
    <property type="match status" value="1"/>
</dbReference>
<name>S8EHS4_9LAMI</name>